<dbReference type="Pfam" id="PF02636">
    <property type="entry name" value="Methyltransf_28"/>
    <property type="match status" value="1"/>
</dbReference>
<dbReference type="Proteomes" id="UP001597180">
    <property type="component" value="Unassembled WGS sequence"/>
</dbReference>
<evidence type="ECO:0000313" key="4">
    <source>
        <dbReference type="Proteomes" id="UP001597180"/>
    </source>
</evidence>
<comment type="caution">
    <text evidence="3">The sequence shown here is derived from an EMBL/GenBank/DDBJ whole genome shotgun (WGS) entry which is preliminary data.</text>
</comment>
<dbReference type="InterPro" id="IPR038375">
    <property type="entry name" value="NDUFAF7_sf"/>
</dbReference>
<sequence length="372" mass="42470">MAGNQALIEVIKQRIGQSPAGAIRFYDYMELCLYHPEYGYYMNGKSKIGRDGDFYTSSSIGGLMGEILARYIASQTKELGPERPLNIVEWGGGTGRLARLLLDELERTAPDLYRRVRYICVERSLHHRMLQAEECKDHIRQISWLSEAEWIEGGPWTDTIVLSNELPDAFAVHRMEFRNGEPHEIYVEWDEPSSAFRERLMRLEDPVLLRVIERQQISFLEGQRWEINSGAAAWMRSIGSSLGSGQVITVDYGDETRELIAPHRMNGTFICYRSHSASDDPYTYPGEQDMTSHVDFTALAEAGETVGLRVQSYMTQKQFLVENGILDLLQDHASTDPFSPVARRNRAIRQLLLSDQMSELFKVLIQKKGELP</sequence>
<dbReference type="GO" id="GO:0032259">
    <property type="term" value="P:methylation"/>
    <property type="evidence" value="ECO:0007669"/>
    <property type="project" value="UniProtKB-KW"/>
</dbReference>
<dbReference type="PANTHER" id="PTHR12049:SF7">
    <property type="entry name" value="PROTEIN ARGININE METHYLTRANSFERASE NDUFAF7, MITOCHONDRIAL"/>
    <property type="match status" value="1"/>
</dbReference>
<gene>
    <name evidence="3" type="ORF">ACFQ4B_24895</name>
</gene>
<protein>
    <submittedName>
        <fullName evidence="3">Class I SAM-dependent methyltransferase</fullName>
    </submittedName>
</protein>
<organism evidence="3 4">
    <name type="scientific">Paenibacillus vulneris</name>
    <dbReference type="NCBI Taxonomy" id="1133364"/>
    <lineage>
        <taxon>Bacteria</taxon>
        <taxon>Bacillati</taxon>
        <taxon>Bacillota</taxon>
        <taxon>Bacilli</taxon>
        <taxon>Bacillales</taxon>
        <taxon>Paenibacillaceae</taxon>
        <taxon>Paenibacillus</taxon>
    </lineage>
</organism>
<dbReference type="RefSeq" id="WP_345590378.1">
    <property type="nucleotide sequence ID" value="NZ_BAABJG010000022.1"/>
</dbReference>
<dbReference type="InterPro" id="IPR003788">
    <property type="entry name" value="NDUFAF7"/>
</dbReference>
<dbReference type="PANTHER" id="PTHR12049">
    <property type="entry name" value="PROTEIN ARGININE METHYLTRANSFERASE NDUFAF7, MITOCHONDRIAL"/>
    <property type="match status" value="1"/>
</dbReference>
<dbReference type="SUPFAM" id="SSF53335">
    <property type="entry name" value="S-adenosyl-L-methionine-dependent methyltransferases"/>
    <property type="match status" value="1"/>
</dbReference>
<reference evidence="4" key="1">
    <citation type="journal article" date="2019" name="Int. J. Syst. Evol. Microbiol.">
        <title>The Global Catalogue of Microorganisms (GCM) 10K type strain sequencing project: providing services to taxonomists for standard genome sequencing and annotation.</title>
        <authorList>
            <consortium name="The Broad Institute Genomics Platform"/>
            <consortium name="The Broad Institute Genome Sequencing Center for Infectious Disease"/>
            <person name="Wu L."/>
            <person name="Ma J."/>
        </authorList>
    </citation>
    <scope>NUCLEOTIDE SEQUENCE [LARGE SCALE GENOMIC DNA]</scope>
    <source>
        <strain evidence="4">CCUG 53270</strain>
    </source>
</reference>
<proteinExistence type="predicted"/>
<accession>A0ABW3URK6</accession>
<keyword evidence="2" id="KW-0808">Transferase</keyword>
<dbReference type="GO" id="GO:0008168">
    <property type="term" value="F:methyltransferase activity"/>
    <property type="evidence" value="ECO:0007669"/>
    <property type="project" value="UniProtKB-KW"/>
</dbReference>
<name>A0ABW3URK6_9BACL</name>
<keyword evidence="1 3" id="KW-0489">Methyltransferase</keyword>
<evidence type="ECO:0000256" key="1">
    <source>
        <dbReference type="ARBA" id="ARBA00022603"/>
    </source>
</evidence>
<dbReference type="Gene3D" id="3.40.50.12710">
    <property type="match status" value="1"/>
</dbReference>
<dbReference type="InterPro" id="IPR029063">
    <property type="entry name" value="SAM-dependent_MTases_sf"/>
</dbReference>
<keyword evidence="4" id="KW-1185">Reference proteome</keyword>
<evidence type="ECO:0000313" key="3">
    <source>
        <dbReference type="EMBL" id="MFD1223363.1"/>
    </source>
</evidence>
<evidence type="ECO:0000256" key="2">
    <source>
        <dbReference type="ARBA" id="ARBA00022679"/>
    </source>
</evidence>
<dbReference type="EMBL" id="JBHTLU010000034">
    <property type="protein sequence ID" value="MFD1223363.1"/>
    <property type="molecule type" value="Genomic_DNA"/>
</dbReference>